<feature type="region of interest" description="Disordered" evidence="1">
    <location>
        <begin position="76"/>
        <end position="112"/>
    </location>
</feature>
<dbReference type="InterPro" id="IPR036465">
    <property type="entry name" value="vWFA_dom_sf"/>
</dbReference>
<evidence type="ECO:0000313" key="2">
    <source>
        <dbReference type="EMBL" id="PLW84137.1"/>
    </source>
</evidence>
<keyword evidence="3" id="KW-1185">Reference proteome</keyword>
<dbReference type="OrthoDB" id="9790469at2"/>
<dbReference type="Proteomes" id="UP000234845">
    <property type="component" value="Unassembled WGS sequence"/>
</dbReference>
<evidence type="ECO:0008006" key="4">
    <source>
        <dbReference type="Google" id="ProtNLM"/>
    </source>
</evidence>
<accession>A0A2N5Y6Y2</accession>
<dbReference type="PANTHER" id="PTHR39338:SF5">
    <property type="entry name" value="BLR6139 PROTEIN"/>
    <property type="match status" value="1"/>
</dbReference>
<evidence type="ECO:0000256" key="1">
    <source>
        <dbReference type="SAM" id="MobiDB-lite"/>
    </source>
</evidence>
<dbReference type="Pfam" id="PF05762">
    <property type="entry name" value="VWA_CoxE"/>
    <property type="match status" value="1"/>
</dbReference>
<evidence type="ECO:0000313" key="3">
    <source>
        <dbReference type="Proteomes" id="UP000234845"/>
    </source>
</evidence>
<dbReference type="SUPFAM" id="SSF53300">
    <property type="entry name" value="vWA-like"/>
    <property type="match status" value="1"/>
</dbReference>
<sequence length="480" mass="54639">MQASLVTFIQLLRSHDVRISPAETLDAMAVAATLGYGERERLRDGLAMALAKTPAEEAIVESCFDRFFGQQMADFSNTREERERGEQESGDPQQNESGAERQPADSGNEADAGSDSLLAELAANDDAVQALLDSPLLQQLQNNDRNALNLAMGTAAEQVGLGQIKMFTQKGQYTRRMLDAMGEAQIRQAIIGLEERQSPALEELRRYRDILREQVRDYVQREYLLHAEGHNARFMDDILSHTRLSHLEQRYAQRVQVLVRKMARKLAERHARKRRTFRRGRLDMGKTLRRGIASDGVMFNTYWRRTRKDKPQIVAICDVSGSVAAYAKFLLLFLYNLQDVLPRVRSFAFSSHLGEVSELFTRYPVEKAIELVNWRYGGATDYGSSLQDFARLALDDINSSTTVIILGDARNNNGDPKLEIMRSIYQRSRRVIWLNPESRRAWGTGDSEMLRYKTACHFAAECNNLAQLERVVDQLLRLTR</sequence>
<comment type="caution">
    <text evidence="2">The sequence shown here is derived from an EMBL/GenBank/DDBJ whole genome shotgun (WGS) entry which is preliminary data.</text>
</comment>
<gene>
    <name evidence="2" type="ORF">CWI75_01950</name>
</gene>
<dbReference type="Gene3D" id="3.40.50.410">
    <property type="entry name" value="von Willebrand factor, type A domain"/>
    <property type="match status" value="1"/>
</dbReference>
<dbReference type="PIRSF" id="PIRSF010256">
    <property type="entry name" value="CoxE_vWa"/>
    <property type="match status" value="1"/>
</dbReference>
<dbReference type="InterPro" id="IPR011195">
    <property type="entry name" value="UCP010256"/>
</dbReference>
<organism evidence="2 3">
    <name type="scientific">Kineobactrum sediminis</name>
    <dbReference type="NCBI Taxonomy" id="1905677"/>
    <lineage>
        <taxon>Bacteria</taxon>
        <taxon>Pseudomonadati</taxon>
        <taxon>Pseudomonadota</taxon>
        <taxon>Gammaproteobacteria</taxon>
        <taxon>Cellvibrionales</taxon>
        <taxon>Halieaceae</taxon>
        <taxon>Kineobactrum</taxon>
    </lineage>
</organism>
<reference evidence="3" key="1">
    <citation type="submission" date="2017-11" db="EMBL/GenBank/DDBJ databases">
        <title>The draft genome sequence of Chromatocurvus sp. F02.</title>
        <authorList>
            <person name="Du Z.-J."/>
            <person name="Chang Y.-Q."/>
        </authorList>
    </citation>
    <scope>NUCLEOTIDE SEQUENCE [LARGE SCALE GENOMIC DNA]</scope>
    <source>
        <strain evidence="3">F02</strain>
    </source>
</reference>
<dbReference type="EMBL" id="PKLZ01000001">
    <property type="protein sequence ID" value="PLW84137.1"/>
    <property type="molecule type" value="Genomic_DNA"/>
</dbReference>
<dbReference type="RefSeq" id="WP_101519773.1">
    <property type="nucleotide sequence ID" value="NZ_PKLZ01000001.1"/>
</dbReference>
<dbReference type="AlphaFoldDB" id="A0A2N5Y6Y2"/>
<feature type="compositionally biased region" description="Basic and acidic residues" evidence="1">
    <location>
        <begin position="77"/>
        <end position="87"/>
    </location>
</feature>
<dbReference type="InterPro" id="IPR008912">
    <property type="entry name" value="Uncharacterised_CoxE"/>
</dbReference>
<protein>
    <recommendedName>
        <fullName evidence="4">VWA containing CoxE family protein</fullName>
    </recommendedName>
</protein>
<name>A0A2N5Y6Y2_9GAMM</name>
<dbReference type="PANTHER" id="PTHR39338">
    <property type="entry name" value="BLL5662 PROTEIN-RELATED"/>
    <property type="match status" value="1"/>
</dbReference>
<proteinExistence type="predicted"/>